<reference evidence="1" key="1">
    <citation type="journal article" date="2023" name="Comput. Struct. Biotechnol. J.">
        <title>Discovery of a novel marine Bacteroidetes with a rich repertoire of carbohydrate-active enzymes.</title>
        <authorList>
            <person name="Chen B."/>
            <person name="Liu G."/>
            <person name="Chen Q."/>
            <person name="Wang H."/>
            <person name="Liu L."/>
            <person name="Tang K."/>
        </authorList>
    </citation>
    <scope>NUCLEOTIDE SEQUENCE</scope>
    <source>
        <strain evidence="1">TK19036</strain>
    </source>
</reference>
<evidence type="ECO:0000313" key="1">
    <source>
        <dbReference type="EMBL" id="WKN39783.1"/>
    </source>
</evidence>
<dbReference type="EMBL" id="CP120682">
    <property type="protein sequence ID" value="WKN39783.1"/>
    <property type="molecule type" value="Genomic_DNA"/>
</dbReference>
<gene>
    <name evidence="1" type="ORF">K4G66_13895</name>
</gene>
<accession>A0AA49PYN8</accession>
<reference evidence="1" key="2">
    <citation type="journal article" date="2024" name="Antonie Van Leeuwenhoek">
        <title>Roseihalotalea indica gen. nov., sp. nov., a halophilic Bacteroidetes from mesopelagic Southwest Indian Ocean with higher carbohydrate metabolic potential.</title>
        <authorList>
            <person name="Chen B."/>
            <person name="Zhang M."/>
            <person name="Lin D."/>
            <person name="Ye J."/>
            <person name="Tang K."/>
        </authorList>
    </citation>
    <scope>NUCLEOTIDE SEQUENCE</scope>
    <source>
        <strain evidence="1">TK19036</strain>
    </source>
</reference>
<dbReference type="AlphaFoldDB" id="A0AA49PYN8"/>
<organism evidence="1">
    <name type="scientific">Roseihalotalea indica</name>
    <dbReference type="NCBI Taxonomy" id="2867963"/>
    <lineage>
        <taxon>Bacteria</taxon>
        <taxon>Pseudomonadati</taxon>
        <taxon>Bacteroidota</taxon>
        <taxon>Cytophagia</taxon>
        <taxon>Cytophagales</taxon>
        <taxon>Catalimonadaceae</taxon>
        <taxon>Roseihalotalea</taxon>
    </lineage>
</organism>
<proteinExistence type="predicted"/>
<protein>
    <submittedName>
        <fullName evidence="1">Uncharacterized protein</fullName>
    </submittedName>
</protein>
<name>A0AA49PYN8_9BACT</name>
<sequence>MARPITRSITLKTGYYIEVRQKGEQKGIKIRRDTYPQIQAAIRRYEHLYEVKYIGEVKASA</sequence>